<name>A0A3S4IG95_9ENTR</name>
<accession>A0A3S4IG95</accession>
<keyword evidence="2" id="KW-1185">Reference proteome</keyword>
<evidence type="ECO:0000313" key="1">
    <source>
        <dbReference type="EMBL" id="VEC00518.1"/>
    </source>
</evidence>
<dbReference type="PROSITE" id="PS51257">
    <property type="entry name" value="PROKAR_LIPOPROTEIN"/>
    <property type="match status" value="1"/>
</dbReference>
<protein>
    <recommendedName>
        <fullName evidence="3">Lipoprotein</fullName>
    </recommendedName>
</protein>
<dbReference type="Proteomes" id="UP000274122">
    <property type="component" value="Chromosome"/>
</dbReference>
<reference evidence="1 2" key="1">
    <citation type="submission" date="2018-12" db="EMBL/GenBank/DDBJ databases">
        <authorList>
            <consortium name="Pathogen Informatics"/>
        </authorList>
    </citation>
    <scope>NUCLEOTIDE SEQUENCE [LARGE SCALE GENOMIC DNA]</scope>
    <source>
        <strain evidence="1 2">NCTC11466</strain>
    </source>
</reference>
<dbReference type="AlphaFoldDB" id="A0A3S4IG95"/>
<dbReference type="RefSeq" id="WP_126357436.1">
    <property type="nucleotide sequence ID" value="NZ_LR134201.1"/>
</dbReference>
<proteinExistence type="predicted"/>
<evidence type="ECO:0008006" key="3">
    <source>
        <dbReference type="Google" id="ProtNLM"/>
    </source>
</evidence>
<evidence type="ECO:0000313" key="2">
    <source>
        <dbReference type="Proteomes" id="UP000274122"/>
    </source>
</evidence>
<dbReference type="EMBL" id="LR134201">
    <property type="protein sequence ID" value="VEC00518.1"/>
    <property type="molecule type" value="Genomic_DNA"/>
</dbReference>
<gene>
    <name evidence="1" type="ORF">NCTC11466_03671</name>
</gene>
<dbReference type="KEGG" id="clap:NCTC11466_03671"/>
<sequence length="297" mass="32740">MALFKNFGWILPVLLISGCDNSNNFAAEKTPQTIALPALPVIQSAVMSLVPMPNGQRNELMMSQVCALARGELTQQQVAQNLLQQGIDLSRVPLEGNPLSILVDQDGARRMTACAAYVATSVMEVPKTKEFMVEAKTPAASGKKSLEVDVKKLNYYLGVQLAVARSNADIFALIANELSKKDGLTLEQYNQSARNIFANNAGLFLQRVNEIYDQGQNIQYTLLDYADNHFKFTTSNGYLFEFGYDGLNLNFNRIPWYSGDYLLGKSYMLNVNYLVQPKPTQAPATPPGSPVNPDNAK</sequence>
<dbReference type="OrthoDB" id="6895606at2"/>
<organism evidence="1 2">
    <name type="scientific">Cedecea lapagei</name>
    <dbReference type="NCBI Taxonomy" id="158823"/>
    <lineage>
        <taxon>Bacteria</taxon>
        <taxon>Pseudomonadati</taxon>
        <taxon>Pseudomonadota</taxon>
        <taxon>Gammaproteobacteria</taxon>
        <taxon>Enterobacterales</taxon>
        <taxon>Enterobacteriaceae</taxon>
        <taxon>Cedecea</taxon>
    </lineage>
</organism>